<gene>
    <name evidence="2" type="ORF">EUTSA_v10012309mg</name>
</gene>
<feature type="transmembrane region" description="Helical" evidence="1">
    <location>
        <begin position="7"/>
        <end position="24"/>
    </location>
</feature>
<evidence type="ECO:0008006" key="4">
    <source>
        <dbReference type="Google" id="ProtNLM"/>
    </source>
</evidence>
<name>V4KTA2_EUTSA</name>
<evidence type="ECO:0000313" key="3">
    <source>
        <dbReference type="Proteomes" id="UP000030689"/>
    </source>
</evidence>
<accession>V4KTA2</accession>
<evidence type="ECO:0000256" key="1">
    <source>
        <dbReference type="SAM" id="Phobius"/>
    </source>
</evidence>
<evidence type="ECO:0000313" key="2">
    <source>
        <dbReference type="EMBL" id="ESQ30588.1"/>
    </source>
</evidence>
<keyword evidence="1" id="KW-0812">Transmembrane</keyword>
<reference evidence="2 3" key="1">
    <citation type="journal article" date="2013" name="Front. Plant Sci.">
        <title>The Reference Genome of the Halophytic Plant Eutrema salsugineum.</title>
        <authorList>
            <person name="Yang R."/>
            <person name="Jarvis D.E."/>
            <person name="Chen H."/>
            <person name="Beilstein M.A."/>
            <person name="Grimwood J."/>
            <person name="Jenkins J."/>
            <person name="Shu S."/>
            <person name="Prochnik S."/>
            <person name="Xin M."/>
            <person name="Ma C."/>
            <person name="Schmutz J."/>
            <person name="Wing R.A."/>
            <person name="Mitchell-Olds T."/>
            <person name="Schumaker K.S."/>
            <person name="Wang X."/>
        </authorList>
    </citation>
    <scope>NUCLEOTIDE SEQUENCE [LARGE SCALE GENOMIC DNA]</scope>
</reference>
<dbReference type="Gramene" id="ESQ30588">
    <property type="protein sequence ID" value="ESQ30588"/>
    <property type="gene ID" value="EUTSA_v10012309mg"/>
</dbReference>
<dbReference type="PANTHER" id="PTHR48449:SF1">
    <property type="entry name" value="DUF1985 DOMAIN-CONTAINING PROTEIN"/>
    <property type="match status" value="1"/>
</dbReference>
<keyword evidence="3" id="KW-1185">Reference proteome</keyword>
<dbReference type="PANTHER" id="PTHR48449">
    <property type="entry name" value="DUF1985 DOMAIN-CONTAINING PROTEIN"/>
    <property type="match status" value="1"/>
</dbReference>
<dbReference type="OMA" id="AHKKANF"/>
<keyword evidence="1" id="KW-1133">Transmembrane helix</keyword>
<proteinExistence type="predicted"/>
<organism evidence="2 3">
    <name type="scientific">Eutrema salsugineum</name>
    <name type="common">Saltwater cress</name>
    <name type="synonym">Sisymbrium salsugineum</name>
    <dbReference type="NCBI Taxonomy" id="72664"/>
    <lineage>
        <taxon>Eukaryota</taxon>
        <taxon>Viridiplantae</taxon>
        <taxon>Streptophyta</taxon>
        <taxon>Embryophyta</taxon>
        <taxon>Tracheophyta</taxon>
        <taxon>Spermatophyta</taxon>
        <taxon>Magnoliopsida</taxon>
        <taxon>eudicotyledons</taxon>
        <taxon>Gunneridae</taxon>
        <taxon>Pentapetalae</taxon>
        <taxon>rosids</taxon>
        <taxon>malvids</taxon>
        <taxon>Brassicales</taxon>
        <taxon>Brassicaceae</taxon>
        <taxon>Eutremeae</taxon>
        <taxon>Eutrema</taxon>
    </lineage>
</organism>
<sequence length="223" mass="25528">ENKDERFCLAMLILIESLVIPRYIGYRFPKKLIKFAQNLETLMSYPWGRDSYMILLNSVKKIVPTRLGKLKYDIHSFPLSLHLWMLESVPQLQSSFSSLNTAEPLTSFLCEKYLRLMVHVSNQFCFTYAEQLKVVCVLPSIQGDTEDTMFLEDNPDQDLNNLVDIVTNGYKVRIEDWENETIDVMDAMDQIAQQSHRFGIAARAGPSNAGAGQMLEPGHLMSQ</sequence>
<dbReference type="KEGG" id="eus:EUTSA_v10012309mg"/>
<protein>
    <recommendedName>
        <fullName evidence="4">DUF1985 domain-containing protein</fullName>
    </recommendedName>
</protein>
<feature type="non-terminal residue" evidence="2">
    <location>
        <position position="1"/>
    </location>
</feature>
<dbReference type="EMBL" id="KI517809">
    <property type="protein sequence ID" value="ESQ30588.1"/>
    <property type="molecule type" value="Genomic_DNA"/>
</dbReference>
<dbReference type="Proteomes" id="UP000030689">
    <property type="component" value="Unassembled WGS sequence"/>
</dbReference>
<keyword evidence="1" id="KW-0472">Membrane</keyword>
<dbReference type="AlphaFoldDB" id="V4KTA2"/>